<keyword evidence="3" id="KW-0378">Hydrolase</keyword>
<keyword evidence="1" id="KW-0645">Protease</keyword>
<feature type="non-terminal residue" evidence="5">
    <location>
        <position position="161"/>
    </location>
</feature>
<keyword evidence="2" id="KW-0064">Aspartyl protease</keyword>
<dbReference type="Proteomes" id="UP000053641">
    <property type="component" value="Unassembled WGS sequence"/>
</dbReference>
<feature type="domain" description="Peptidase A2" evidence="4">
    <location>
        <begin position="147"/>
        <end position="161"/>
    </location>
</feature>
<dbReference type="Gene3D" id="2.70.40.10">
    <property type="match status" value="1"/>
</dbReference>
<feature type="non-terminal residue" evidence="5">
    <location>
        <position position="1"/>
    </location>
</feature>
<dbReference type="Pfam" id="PF00692">
    <property type="entry name" value="dUTPase"/>
    <property type="match status" value="1"/>
</dbReference>
<evidence type="ECO:0000313" key="5">
    <source>
        <dbReference type="EMBL" id="KGL80408.1"/>
    </source>
</evidence>
<dbReference type="EMBL" id="KL893130">
    <property type="protein sequence ID" value="KGL80408.1"/>
    <property type="molecule type" value="Genomic_DNA"/>
</dbReference>
<evidence type="ECO:0000256" key="1">
    <source>
        <dbReference type="ARBA" id="ARBA00022670"/>
    </source>
</evidence>
<dbReference type="InterPro" id="IPR021109">
    <property type="entry name" value="Peptidase_aspartic_dom_sf"/>
</dbReference>
<dbReference type="PANTHER" id="PTHR19422">
    <property type="entry name" value="GAG RETROVIRAL POLYPROTEIN"/>
    <property type="match status" value="1"/>
</dbReference>
<dbReference type="SUPFAM" id="SSF51283">
    <property type="entry name" value="dUTPase-like"/>
    <property type="match status" value="1"/>
</dbReference>
<evidence type="ECO:0000259" key="4">
    <source>
        <dbReference type="PROSITE" id="PS50175"/>
    </source>
</evidence>
<dbReference type="PROSITE" id="PS50175">
    <property type="entry name" value="ASP_PROT_RETROV"/>
    <property type="match status" value="1"/>
</dbReference>
<proteinExistence type="predicted"/>
<organism evidence="5 6">
    <name type="scientific">Tinamus guttatus</name>
    <name type="common">White-throated tinamou</name>
    <dbReference type="NCBI Taxonomy" id="94827"/>
    <lineage>
        <taxon>Eukaryota</taxon>
        <taxon>Metazoa</taxon>
        <taxon>Chordata</taxon>
        <taxon>Craniata</taxon>
        <taxon>Vertebrata</taxon>
        <taxon>Euteleostomi</taxon>
        <taxon>Archelosauria</taxon>
        <taxon>Archosauria</taxon>
        <taxon>Dinosauria</taxon>
        <taxon>Saurischia</taxon>
        <taxon>Theropoda</taxon>
        <taxon>Coelurosauria</taxon>
        <taxon>Aves</taxon>
        <taxon>Palaeognathae</taxon>
        <taxon>Tinamiformes</taxon>
        <taxon>Tinamidae</taxon>
        <taxon>Tinamus</taxon>
    </lineage>
</organism>
<keyword evidence="6" id="KW-1185">Reference proteome</keyword>
<dbReference type="InterPro" id="IPR036157">
    <property type="entry name" value="dUTPase-like_sf"/>
</dbReference>
<dbReference type="InterPro" id="IPR029054">
    <property type="entry name" value="dUTPase-like"/>
</dbReference>
<reference evidence="5 6" key="1">
    <citation type="submission" date="2014-06" db="EMBL/GenBank/DDBJ databases">
        <title>Genome evolution of avian class.</title>
        <authorList>
            <person name="Zhang G."/>
            <person name="Li C."/>
        </authorList>
    </citation>
    <scope>NUCLEOTIDE SEQUENCE [LARGE SCALE GENOMIC DNA]</scope>
    <source>
        <strain evidence="5">BGI_N309</strain>
    </source>
</reference>
<evidence type="ECO:0000256" key="2">
    <source>
        <dbReference type="ARBA" id="ARBA00022750"/>
    </source>
</evidence>
<sequence length="161" mass="17127">GSLGIDLATAINVTLIDQNPVRIPTTTRRPLHASRQKLRALLPGRSSSGLRGIIIFPGVIDADYTGTVEIVAYTLFPPLIIPKGSRITQLVPLENLVARICPLTPSTLVRGEAGFGSTGPVACLTLCMQKRPILPVTLIHQGEWVTTEALLNTGADVTLVS</sequence>
<dbReference type="SUPFAM" id="SSF50630">
    <property type="entry name" value="Acid proteases"/>
    <property type="match status" value="1"/>
</dbReference>
<accession>A0A099ZHE5</accession>
<dbReference type="GO" id="GO:0004190">
    <property type="term" value="F:aspartic-type endopeptidase activity"/>
    <property type="evidence" value="ECO:0007669"/>
    <property type="project" value="UniProtKB-KW"/>
</dbReference>
<dbReference type="STRING" id="94827.A0A099ZHE5"/>
<evidence type="ECO:0000313" key="6">
    <source>
        <dbReference type="Proteomes" id="UP000053641"/>
    </source>
</evidence>
<dbReference type="AlphaFoldDB" id="A0A099ZHE5"/>
<gene>
    <name evidence="5" type="ORF">N309_02150</name>
</gene>
<name>A0A099ZHE5_TINGU</name>
<dbReference type="PANTHER" id="PTHR19422:SF123">
    <property type="entry name" value="RT1 CLASS I, LOCUS CE15"/>
    <property type="match status" value="1"/>
</dbReference>
<dbReference type="InterPro" id="IPR051592">
    <property type="entry name" value="HERV-K_Pro_peptidase_A2"/>
</dbReference>
<dbReference type="GO" id="GO:0006508">
    <property type="term" value="P:proteolysis"/>
    <property type="evidence" value="ECO:0007669"/>
    <property type="project" value="UniProtKB-KW"/>
</dbReference>
<dbReference type="InterPro" id="IPR001995">
    <property type="entry name" value="Peptidase_A2_cat"/>
</dbReference>
<evidence type="ECO:0000256" key="3">
    <source>
        <dbReference type="ARBA" id="ARBA00022801"/>
    </source>
</evidence>
<protein>
    <recommendedName>
        <fullName evidence="4">Peptidase A2 domain-containing protein</fullName>
    </recommendedName>
</protein>